<evidence type="ECO:0000313" key="1">
    <source>
        <dbReference type="EMBL" id="KAK3723739.1"/>
    </source>
</evidence>
<organism evidence="1 2">
    <name type="scientific">Vermiconidia calcicola</name>
    <dbReference type="NCBI Taxonomy" id="1690605"/>
    <lineage>
        <taxon>Eukaryota</taxon>
        <taxon>Fungi</taxon>
        <taxon>Dikarya</taxon>
        <taxon>Ascomycota</taxon>
        <taxon>Pezizomycotina</taxon>
        <taxon>Dothideomycetes</taxon>
        <taxon>Dothideomycetidae</taxon>
        <taxon>Mycosphaerellales</taxon>
        <taxon>Extremaceae</taxon>
        <taxon>Vermiconidia</taxon>
    </lineage>
</organism>
<gene>
    <name evidence="1" type="ORF">LTR37_001620</name>
</gene>
<evidence type="ECO:0000313" key="2">
    <source>
        <dbReference type="Proteomes" id="UP001281147"/>
    </source>
</evidence>
<accession>A0ACC3NX54</accession>
<name>A0ACC3NX54_9PEZI</name>
<feature type="non-terminal residue" evidence="1">
    <location>
        <position position="83"/>
    </location>
</feature>
<keyword evidence="2" id="KW-1185">Reference proteome</keyword>
<dbReference type="EMBL" id="JAUTXU010000008">
    <property type="protein sequence ID" value="KAK3723739.1"/>
    <property type="molecule type" value="Genomic_DNA"/>
</dbReference>
<protein>
    <submittedName>
        <fullName evidence="1">Uncharacterized protein</fullName>
    </submittedName>
</protein>
<dbReference type="Proteomes" id="UP001281147">
    <property type="component" value="Unassembled WGS sequence"/>
</dbReference>
<comment type="caution">
    <text evidence="1">The sequence shown here is derived from an EMBL/GenBank/DDBJ whole genome shotgun (WGS) entry which is preliminary data.</text>
</comment>
<proteinExistence type="predicted"/>
<sequence length="83" mass="8787">MAPEAAFEAQMQTFTPYEVPDPGLPTNSRASETPSPVQDASCSRPFIESIHAAPPSSTGVVGMQHTESEFSHVGAVLWSTSLP</sequence>
<reference evidence="1" key="1">
    <citation type="submission" date="2023-07" db="EMBL/GenBank/DDBJ databases">
        <title>Black Yeasts Isolated from many extreme environments.</title>
        <authorList>
            <person name="Coleine C."/>
            <person name="Stajich J.E."/>
            <person name="Selbmann L."/>
        </authorList>
    </citation>
    <scope>NUCLEOTIDE SEQUENCE</scope>
    <source>
        <strain evidence="1">CCFEE 5714</strain>
    </source>
</reference>